<proteinExistence type="predicted"/>
<evidence type="ECO:0000313" key="2">
    <source>
        <dbReference type="Proteomes" id="UP000199468"/>
    </source>
</evidence>
<dbReference type="Proteomes" id="UP000199468">
    <property type="component" value="Unassembled WGS sequence"/>
</dbReference>
<sequence length="61" mass="6745">MVNKGFPWAVLGAGAAEGWRKRRHPAGEIKAQNVALGGLTTTVNKLDGQVERLHRQRQVLR</sequence>
<evidence type="ECO:0000313" key="1">
    <source>
        <dbReference type="EMBL" id="SDF30172.1"/>
    </source>
</evidence>
<comment type="caution">
    <text evidence="1">The sequence shown here is derived from an EMBL/GenBank/DDBJ whole genome shotgun (WGS) entry which is preliminary data.</text>
</comment>
<accession>A0ABY0ND43</accession>
<gene>
    <name evidence="1" type="ORF">SAMN05421844_101286</name>
</gene>
<protein>
    <submittedName>
        <fullName evidence="1">Uncharacterized protein</fullName>
    </submittedName>
</protein>
<reference evidence="1 2" key="1">
    <citation type="submission" date="2016-10" db="EMBL/GenBank/DDBJ databases">
        <authorList>
            <person name="Varghese N."/>
            <person name="Submissions S."/>
        </authorList>
    </citation>
    <scope>NUCLEOTIDE SEQUENCE [LARGE SCALE GENOMIC DNA]</scope>
    <source>
        <strain evidence="1 2">DSM 26672</strain>
    </source>
</reference>
<organism evidence="1 2">
    <name type="scientific">Bosea robiniae</name>
    <dbReference type="NCBI Taxonomy" id="1036780"/>
    <lineage>
        <taxon>Bacteria</taxon>
        <taxon>Pseudomonadati</taxon>
        <taxon>Pseudomonadota</taxon>
        <taxon>Alphaproteobacteria</taxon>
        <taxon>Hyphomicrobiales</taxon>
        <taxon>Boseaceae</taxon>
        <taxon>Bosea</taxon>
    </lineage>
</organism>
<dbReference type="EMBL" id="FNBZ01000001">
    <property type="protein sequence ID" value="SDF30172.1"/>
    <property type="molecule type" value="Genomic_DNA"/>
</dbReference>
<name>A0ABY0ND43_9HYPH</name>
<keyword evidence="2" id="KW-1185">Reference proteome</keyword>